<reference evidence="3 4" key="1">
    <citation type="submission" date="2016-10" db="EMBL/GenBank/DDBJ databases">
        <authorList>
            <person name="de Groot N.N."/>
        </authorList>
    </citation>
    <scope>NUCLEOTIDE SEQUENCE [LARGE SCALE GENOMIC DNA]</scope>
    <source>
        <strain evidence="3 4">IPL20</strain>
    </source>
</reference>
<name>A0A1I7NNU2_9HYPH</name>
<dbReference type="RefSeq" id="WP_092424874.1">
    <property type="nucleotide sequence ID" value="NZ_FPCK01000002.1"/>
</dbReference>
<keyword evidence="1" id="KW-0732">Signal</keyword>
<protein>
    <submittedName>
        <fullName evidence="3">Thiol-disulfide interchange protein, contains DsbC and DsbD domains</fullName>
    </submittedName>
</protein>
<dbReference type="AlphaFoldDB" id="A0A1I7NNU2"/>
<keyword evidence="4" id="KW-1185">Reference proteome</keyword>
<evidence type="ECO:0000313" key="3">
    <source>
        <dbReference type="EMBL" id="SFV36309.1"/>
    </source>
</evidence>
<dbReference type="InterPro" id="IPR028250">
    <property type="entry name" value="DsbDN"/>
</dbReference>
<dbReference type="OrthoDB" id="9811036at2"/>
<dbReference type="Proteomes" id="UP000199074">
    <property type="component" value="Unassembled WGS sequence"/>
</dbReference>
<evidence type="ECO:0000256" key="1">
    <source>
        <dbReference type="SAM" id="SignalP"/>
    </source>
</evidence>
<feature type="chain" id="PRO_5011688529" evidence="1">
    <location>
        <begin position="21"/>
        <end position="272"/>
    </location>
</feature>
<feature type="signal peptide" evidence="1">
    <location>
        <begin position="1"/>
        <end position="20"/>
    </location>
</feature>
<feature type="domain" description="Thiol:disulfide interchange protein DsbD N-terminal" evidence="2">
    <location>
        <begin position="44"/>
        <end position="147"/>
    </location>
</feature>
<evidence type="ECO:0000259" key="2">
    <source>
        <dbReference type="Pfam" id="PF11412"/>
    </source>
</evidence>
<organism evidence="3 4">
    <name type="scientific">Devosia crocina</name>
    <dbReference type="NCBI Taxonomy" id="429728"/>
    <lineage>
        <taxon>Bacteria</taxon>
        <taxon>Pseudomonadati</taxon>
        <taxon>Pseudomonadota</taxon>
        <taxon>Alphaproteobacteria</taxon>
        <taxon>Hyphomicrobiales</taxon>
        <taxon>Devosiaceae</taxon>
        <taxon>Devosia</taxon>
    </lineage>
</organism>
<evidence type="ECO:0000313" key="4">
    <source>
        <dbReference type="Proteomes" id="UP000199074"/>
    </source>
</evidence>
<gene>
    <name evidence="3" type="ORF">SAMN05216456_2424</name>
</gene>
<sequence>MRLLTLFFAFVALLLQPVSAAQTEWQEVSPDVRMRLVSTGTISPDGSTLVGIEIDMPQTTKTYWRVPGQTGFAAEIDLSGSRGVSAAHVLWPHPQRVVGETYIDYAYFGPTMLPVEIDVTEPDGELSLSVLLGVCSEICVPAQASFHLPLTDRKPDRVNGLRIKQAQALTPLPWSEGTDPLGQVDYRPGEHAIGVEIKDAGLDLSSLIAATESGEVLFGAPQKSPQGNLVLLPILTKTENSAVEGQEIQLTFMTDMGAFELRRLVVAAKTSN</sequence>
<dbReference type="STRING" id="429728.SAMN05216456_2424"/>
<dbReference type="Pfam" id="PF11412">
    <property type="entry name" value="DsbD_N"/>
    <property type="match status" value="1"/>
</dbReference>
<dbReference type="EMBL" id="FPCK01000002">
    <property type="protein sequence ID" value="SFV36309.1"/>
    <property type="molecule type" value="Genomic_DNA"/>
</dbReference>
<proteinExistence type="predicted"/>
<accession>A0A1I7NNU2</accession>